<name>A0A5C6W8J4_9BACI</name>
<reference evidence="2 3" key="1">
    <citation type="journal article" date="2005" name="Int. J. Syst. Evol. Microbiol.">
        <title>Bacillus litoralis sp. nov., isolated from a tidal flat of the Yellow Sea in Korea.</title>
        <authorList>
            <person name="Yoon J.H."/>
            <person name="Oh T.K."/>
        </authorList>
    </citation>
    <scope>NUCLEOTIDE SEQUENCE [LARGE SCALE GENOMIC DNA]</scope>
    <source>
        <strain evidence="2 3">SW-211</strain>
    </source>
</reference>
<accession>A0A5C6W8J4</accession>
<feature type="transmembrane region" description="Helical" evidence="1">
    <location>
        <begin position="7"/>
        <end position="26"/>
    </location>
</feature>
<feature type="transmembrane region" description="Helical" evidence="1">
    <location>
        <begin position="32"/>
        <end position="52"/>
    </location>
</feature>
<dbReference type="Proteomes" id="UP000321363">
    <property type="component" value="Unassembled WGS sequence"/>
</dbReference>
<proteinExistence type="predicted"/>
<evidence type="ECO:0000313" key="2">
    <source>
        <dbReference type="EMBL" id="TXC92770.1"/>
    </source>
</evidence>
<sequence length="61" mass="6916">MYVKIMRFITLYMLAGIGLGLIATYAPSATPIVYWLSIILLGICFGCLLYYYGSKLRKKTK</sequence>
<gene>
    <name evidence="2" type="ORF">FS935_00790</name>
</gene>
<evidence type="ECO:0000256" key="1">
    <source>
        <dbReference type="SAM" id="Phobius"/>
    </source>
</evidence>
<keyword evidence="1" id="KW-0812">Transmembrane</keyword>
<evidence type="ECO:0000313" key="3">
    <source>
        <dbReference type="Proteomes" id="UP000321363"/>
    </source>
</evidence>
<protein>
    <submittedName>
        <fullName evidence="2">Uncharacterized protein</fullName>
    </submittedName>
</protein>
<keyword evidence="1" id="KW-0472">Membrane</keyword>
<dbReference type="EMBL" id="VOQF01000001">
    <property type="protein sequence ID" value="TXC92770.1"/>
    <property type="molecule type" value="Genomic_DNA"/>
</dbReference>
<dbReference type="AlphaFoldDB" id="A0A5C6W8J4"/>
<keyword evidence="3" id="KW-1185">Reference proteome</keyword>
<comment type="caution">
    <text evidence="2">The sequence shown here is derived from an EMBL/GenBank/DDBJ whole genome shotgun (WGS) entry which is preliminary data.</text>
</comment>
<keyword evidence="1" id="KW-1133">Transmembrane helix</keyword>
<dbReference type="RefSeq" id="WP_146945632.1">
    <property type="nucleotide sequence ID" value="NZ_VOQF01000001.1"/>
</dbReference>
<organism evidence="2 3">
    <name type="scientific">Metabacillus litoralis</name>
    <dbReference type="NCBI Taxonomy" id="152268"/>
    <lineage>
        <taxon>Bacteria</taxon>
        <taxon>Bacillati</taxon>
        <taxon>Bacillota</taxon>
        <taxon>Bacilli</taxon>
        <taxon>Bacillales</taxon>
        <taxon>Bacillaceae</taxon>
        <taxon>Metabacillus</taxon>
    </lineage>
</organism>